<dbReference type="GeneID" id="1457634"/>
<keyword evidence="1" id="KW-0150">Chloroplast</keyword>
<evidence type="ECO:0000313" key="1">
    <source>
        <dbReference type="EMBL" id="BAA04318.1"/>
    </source>
</evidence>
<name>Q32930_PINTH</name>
<protein>
    <submittedName>
        <fullName evidence="1">ORF59a</fullName>
    </submittedName>
</protein>
<geneLocation type="chloroplast" evidence="1"/>
<reference evidence="1" key="3">
    <citation type="journal article" date="1994" name="Proc. Natl. Acad. Sci. U.S.A.">
        <title>Loss of all ndh genes as determined by sequencing the entire chloroplast genome of the black pine Pinus thunbergii.</title>
        <authorList>
            <person name="Wakasugi T."/>
            <person name="Tsudzuki J."/>
            <person name="Ito S."/>
            <person name="Nakashima K."/>
            <person name="Tsudzuki T."/>
            <person name="Sugiura M."/>
        </authorList>
    </citation>
    <scope>NUCLEOTIDE SEQUENCE</scope>
</reference>
<reference evidence="1" key="1">
    <citation type="journal article" date="1993" name="Mol. Gen. Genet.">
        <title>Chloroplast DNA of black pine retains a residual inverted repeat lacking rRNA genes: nucleotide sequences of trnQ, trnK, psbA, trnI and trnH and the absence of rps16.</title>
        <authorList>
            <person name="Tsudzuki J."/>
            <person name="Nakashima K."/>
            <person name="Tsudzuki T."/>
            <person name="Hiratsuka J."/>
            <person name="Shibata M."/>
            <person name="Wakasugi T."/>
            <person name="Sugiura M."/>
        </authorList>
    </citation>
    <scope>NUCLEOTIDE SEQUENCE</scope>
</reference>
<reference evidence="1" key="2">
    <citation type="journal article" date="1994" name="Curr. Genet.">
        <title>A new gene encoding tRNA(Pro) (GGG) is present in the chloroplast genome of black pine: a compilation of 32 tRNA genes from black pine chloroplasts.</title>
        <authorList>
            <person name="Tsudzuki J."/>
            <person name="Ito S."/>
            <person name="Tsudzuki T."/>
            <person name="Wakasugi T."/>
            <person name="Sugiura M."/>
        </authorList>
    </citation>
    <scope>NUCLEOTIDE SEQUENCE</scope>
</reference>
<sequence length="59" mass="6929">MSFGSFMGDRERYEGRSGVFISNLFERNFQFLSFSSFFFLKKNLIIVPMASTSVYSLFF</sequence>
<proteinExistence type="predicted"/>
<accession>Q32930</accession>
<dbReference type="AlphaFoldDB" id="Q32930"/>
<dbReference type="PIR" id="T07438">
    <property type="entry name" value="T07438"/>
</dbReference>
<dbReference type="RefSeq" id="NP_042359.1">
    <property type="nucleotide sequence ID" value="NC_001631.1"/>
</dbReference>
<organism evidence="1">
    <name type="scientific">Pinus thunbergii</name>
    <name type="common">Japanese black pine</name>
    <name type="synonym">Pinus thunbergiana</name>
    <dbReference type="NCBI Taxonomy" id="3350"/>
    <lineage>
        <taxon>Eukaryota</taxon>
        <taxon>Viridiplantae</taxon>
        <taxon>Streptophyta</taxon>
        <taxon>Embryophyta</taxon>
        <taxon>Tracheophyta</taxon>
        <taxon>Spermatophyta</taxon>
        <taxon>Pinopsida</taxon>
        <taxon>Pinidae</taxon>
        <taxon>Conifers I</taxon>
        <taxon>Pinales</taxon>
        <taxon>Pinaceae</taxon>
        <taxon>Pinus</taxon>
        <taxon>Pinus subgen. Pinus</taxon>
    </lineage>
</organism>
<keyword evidence="1" id="KW-0934">Plastid</keyword>
<dbReference type="EMBL" id="D17510">
    <property type="protein sequence ID" value="BAA04318.1"/>
    <property type="molecule type" value="Genomic_DNA"/>
</dbReference>